<accession>A0A2G2YKB0</accession>
<evidence type="ECO:0000313" key="2">
    <source>
        <dbReference type="Proteomes" id="UP000222542"/>
    </source>
</evidence>
<proteinExistence type="predicted"/>
<evidence type="ECO:0000313" key="1">
    <source>
        <dbReference type="EMBL" id="PHT70174.1"/>
    </source>
</evidence>
<protein>
    <recommendedName>
        <fullName evidence="3">Pentatricopeptide repeat-containing protein</fullName>
    </recommendedName>
</protein>
<comment type="caution">
    <text evidence="1">The sequence shown here is derived from an EMBL/GenBank/DDBJ whole genome shotgun (WGS) entry which is preliminary data.</text>
</comment>
<organism evidence="1 2">
    <name type="scientific">Capsicum annuum</name>
    <name type="common">Capsicum pepper</name>
    <dbReference type="NCBI Taxonomy" id="4072"/>
    <lineage>
        <taxon>Eukaryota</taxon>
        <taxon>Viridiplantae</taxon>
        <taxon>Streptophyta</taxon>
        <taxon>Embryophyta</taxon>
        <taxon>Tracheophyta</taxon>
        <taxon>Spermatophyta</taxon>
        <taxon>Magnoliopsida</taxon>
        <taxon>eudicotyledons</taxon>
        <taxon>Gunneridae</taxon>
        <taxon>Pentapetalae</taxon>
        <taxon>asterids</taxon>
        <taxon>lamiids</taxon>
        <taxon>Solanales</taxon>
        <taxon>Solanaceae</taxon>
        <taxon>Solanoideae</taxon>
        <taxon>Capsiceae</taxon>
        <taxon>Capsicum</taxon>
    </lineage>
</organism>
<sequence>MSFTIRGLGYLELPERALETFCWVKKQPNLFPDDHILISTIKFLVGSNELKVLFGLDKFTGLVSRNVYEAILRGYIKGGSLKVALKLLSMAMEYNRVLDTGVYAKLKPGNSSEQLYPGKN</sequence>
<reference evidence="1 2" key="1">
    <citation type="journal article" date="2014" name="Nat. Genet.">
        <title>Genome sequence of the hot pepper provides insights into the evolution of pungency in Capsicum species.</title>
        <authorList>
            <person name="Kim S."/>
            <person name="Park M."/>
            <person name="Yeom S.I."/>
            <person name="Kim Y.M."/>
            <person name="Lee J.M."/>
            <person name="Lee H.A."/>
            <person name="Seo E."/>
            <person name="Choi J."/>
            <person name="Cheong K."/>
            <person name="Kim K.T."/>
            <person name="Jung K."/>
            <person name="Lee G.W."/>
            <person name="Oh S.K."/>
            <person name="Bae C."/>
            <person name="Kim S.B."/>
            <person name="Lee H.Y."/>
            <person name="Kim S.Y."/>
            <person name="Kim M.S."/>
            <person name="Kang B.C."/>
            <person name="Jo Y.D."/>
            <person name="Yang H.B."/>
            <person name="Jeong H.J."/>
            <person name="Kang W.H."/>
            <person name="Kwon J.K."/>
            <person name="Shin C."/>
            <person name="Lim J.Y."/>
            <person name="Park J.H."/>
            <person name="Huh J.H."/>
            <person name="Kim J.S."/>
            <person name="Kim B.D."/>
            <person name="Cohen O."/>
            <person name="Paran I."/>
            <person name="Suh M.C."/>
            <person name="Lee S.B."/>
            <person name="Kim Y.K."/>
            <person name="Shin Y."/>
            <person name="Noh S.J."/>
            <person name="Park J."/>
            <person name="Seo Y.S."/>
            <person name="Kwon S.Y."/>
            <person name="Kim H.A."/>
            <person name="Park J.M."/>
            <person name="Kim H.J."/>
            <person name="Choi S.B."/>
            <person name="Bosland P.W."/>
            <person name="Reeves G."/>
            <person name="Jo S.H."/>
            <person name="Lee B.W."/>
            <person name="Cho H.T."/>
            <person name="Choi H.S."/>
            <person name="Lee M.S."/>
            <person name="Yu Y."/>
            <person name="Do Choi Y."/>
            <person name="Park B.S."/>
            <person name="van Deynze A."/>
            <person name="Ashrafi H."/>
            <person name="Hill T."/>
            <person name="Kim W.T."/>
            <person name="Pai H.S."/>
            <person name="Ahn H.K."/>
            <person name="Yeam I."/>
            <person name="Giovannoni J.J."/>
            <person name="Rose J.K."/>
            <person name="Sorensen I."/>
            <person name="Lee S.J."/>
            <person name="Kim R.W."/>
            <person name="Choi I.Y."/>
            <person name="Choi B.S."/>
            <person name="Lim J.S."/>
            <person name="Lee Y.H."/>
            <person name="Choi D."/>
        </authorList>
    </citation>
    <scope>NUCLEOTIDE SEQUENCE [LARGE SCALE GENOMIC DNA]</scope>
    <source>
        <strain evidence="2">cv. CM334</strain>
    </source>
</reference>
<dbReference type="PANTHER" id="PTHR47930:SF2">
    <property type="entry name" value="PENTATRICOPEPTIDE REPEAT PROTEIN (AFU_ORTHOLOGUE AFUA_8G04250)"/>
    <property type="match status" value="1"/>
</dbReference>
<dbReference type="STRING" id="4072.A0A2G2YKB0"/>
<dbReference type="Proteomes" id="UP000222542">
    <property type="component" value="Unassembled WGS sequence"/>
</dbReference>
<name>A0A2G2YKB0_CAPAN</name>
<dbReference type="Gramene" id="PHT70174">
    <property type="protein sequence ID" value="PHT70174"/>
    <property type="gene ID" value="T459_25278"/>
</dbReference>
<reference evidence="1 2" key="2">
    <citation type="journal article" date="2017" name="Genome Biol.">
        <title>New reference genome sequences of hot pepper reveal the massive evolution of plant disease-resistance genes by retroduplication.</title>
        <authorList>
            <person name="Kim S."/>
            <person name="Park J."/>
            <person name="Yeom S.I."/>
            <person name="Kim Y.M."/>
            <person name="Seo E."/>
            <person name="Kim K.T."/>
            <person name="Kim M.S."/>
            <person name="Lee J.M."/>
            <person name="Cheong K."/>
            <person name="Shin H.S."/>
            <person name="Kim S.B."/>
            <person name="Han K."/>
            <person name="Lee J."/>
            <person name="Park M."/>
            <person name="Lee H.A."/>
            <person name="Lee H.Y."/>
            <person name="Lee Y."/>
            <person name="Oh S."/>
            <person name="Lee J.H."/>
            <person name="Choi E."/>
            <person name="Choi E."/>
            <person name="Lee S.E."/>
            <person name="Jeon J."/>
            <person name="Kim H."/>
            <person name="Choi G."/>
            <person name="Song H."/>
            <person name="Lee J."/>
            <person name="Lee S.C."/>
            <person name="Kwon J.K."/>
            <person name="Lee H.Y."/>
            <person name="Koo N."/>
            <person name="Hong Y."/>
            <person name="Kim R.W."/>
            <person name="Kang W.H."/>
            <person name="Huh J.H."/>
            <person name="Kang B.C."/>
            <person name="Yang T.J."/>
            <person name="Lee Y.H."/>
            <person name="Bennetzen J.L."/>
            <person name="Choi D."/>
        </authorList>
    </citation>
    <scope>NUCLEOTIDE SEQUENCE [LARGE SCALE GENOMIC DNA]</scope>
    <source>
        <strain evidence="2">cv. CM334</strain>
    </source>
</reference>
<gene>
    <name evidence="1" type="ORF">T459_25278</name>
</gene>
<keyword evidence="2" id="KW-1185">Reference proteome</keyword>
<evidence type="ECO:0008006" key="3">
    <source>
        <dbReference type="Google" id="ProtNLM"/>
    </source>
</evidence>
<dbReference type="AlphaFoldDB" id="A0A2G2YKB0"/>
<dbReference type="EMBL" id="AYRZ02000010">
    <property type="protein sequence ID" value="PHT70174.1"/>
    <property type="molecule type" value="Genomic_DNA"/>
</dbReference>
<dbReference type="PANTHER" id="PTHR47930">
    <property type="entry name" value="YALI0C12947P"/>
    <property type="match status" value="1"/>
</dbReference>